<accession>A0A8K0ESC3</accession>
<reference evidence="8" key="1">
    <citation type="submission" date="2022-01" db="EMBL/GenBank/DDBJ databases">
        <authorList>
            <person name="Braso-Vives M."/>
        </authorList>
    </citation>
    <scope>NUCLEOTIDE SEQUENCE</scope>
</reference>
<dbReference type="SUPFAM" id="SSF57850">
    <property type="entry name" value="RING/U-box"/>
    <property type="match status" value="1"/>
</dbReference>
<proteinExistence type="inferred from homology"/>
<keyword evidence="3" id="KW-0539">Nucleus</keyword>
<feature type="region of interest" description="Disordered" evidence="4">
    <location>
        <begin position="439"/>
        <end position="474"/>
    </location>
</feature>
<feature type="compositionally biased region" description="Low complexity" evidence="4">
    <location>
        <begin position="499"/>
        <end position="516"/>
    </location>
</feature>
<sequence>MAVPAQKLQRQHCYLCDLPRMPWAMLWDFSEAVCRGCCNYEGADRIELVIETARQMKRAHGFQERGPAVTPGPIIMKQSPGPPPPGAVLQRPPHDGMPPGGNSGEGRPPPLVDRYPIHERPRGSMLDYPPSQRPLTGMPGPFAPLDESTDPRARASPARRGPPLAQHVPPMPPHSVGIAPPMNRGPLPPQPPRPQPSPPTGKSRHQNNKAANSTGDSKNDKEDTASDSSSTDLATDTEVSRNGDDFHQRPPLVRETLATLSQSTPFEVRFKKDHSLMGRVFAFDASSKPGFDYELKIYIEYPSGSGNVYSSASGVAKQMYHDCMKDFGKGLSSGFKYLEYEKKHGSGDWRLLGDLLPEASRFFKEPVNPEMIPQPYIDASCPILPIASCNIPRSLPKMRKRKASPDPDLERDAKISDEQHQRQQWMQSQAEALKLTISSTGYGQPPRPSAVSPLTSMGTPPDAAGMQNGPSPMAALMSVTDNLVTPISPVKDTSSSAPSGTTVTSTNSRRSPNSTPGQHMRRAPRSSEMHQVVTRDHQESNANSHPLPDSSVNSTNSSLTCTLCHERLEDTHFVQCPSVLSHKFCFPCSRESIKKQGANGEVYCPSGEKCPLVGSSVPWAFMQGEIATILGSEEAVKVKKERET</sequence>
<feature type="region of interest" description="Disordered" evidence="4">
    <location>
        <begin position="59"/>
        <end position="251"/>
    </location>
</feature>
<feature type="compositionally biased region" description="Low complexity" evidence="4">
    <location>
        <begin position="154"/>
        <end position="165"/>
    </location>
</feature>
<evidence type="ECO:0000256" key="3">
    <source>
        <dbReference type="ARBA" id="ARBA00023242"/>
    </source>
</evidence>
<dbReference type="Pfam" id="PF25454">
    <property type="entry name" value="zf-C3HC4_IRF-2BP1_2"/>
    <property type="match status" value="1"/>
</dbReference>
<organism evidence="8 9">
    <name type="scientific">Branchiostoma lanceolatum</name>
    <name type="common">Common lancelet</name>
    <name type="synonym">Amphioxus lanceolatum</name>
    <dbReference type="NCBI Taxonomy" id="7740"/>
    <lineage>
        <taxon>Eukaryota</taxon>
        <taxon>Metazoa</taxon>
        <taxon>Chordata</taxon>
        <taxon>Cephalochordata</taxon>
        <taxon>Leptocardii</taxon>
        <taxon>Amphioxiformes</taxon>
        <taxon>Branchiostomatidae</taxon>
        <taxon>Branchiostoma</taxon>
    </lineage>
</organism>
<feature type="compositionally biased region" description="Low complexity" evidence="4">
    <location>
        <begin position="226"/>
        <end position="237"/>
    </location>
</feature>
<keyword evidence="9" id="KW-1185">Reference proteome</keyword>
<protein>
    <submittedName>
        <fullName evidence="8">IRF2BPL protein</fullName>
    </submittedName>
</protein>
<feature type="compositionally biased region" description="Polar residues" evidence="4">
    <location>
        <begin position="540"/>
        <end position="555"/>
    </location>
</feature>
<dbReference type="EMBL" id="OV696689">
    <property type="protein sequence ID" value="CAH1261626.1"/>
    <property type="molecule type" value="Genomic_DNA"/>
</dbReference>
<feature type="domain" description="Interferon regulatory factor 2-binding protein 1/2-like zinc finger" evidence="5">
    <location>
        <begin position="9"/>
        <end position="60"/>
    </location>
</feature>
<evidence type="ECO:0000313" key="9">
    <source>
        <dbReference type="Proteomes" id="UP000838412"/>
    </source>
</evidence>
<comment type="similarity">
    <text evidence="2">Belongs to the IRF2BP family.</text>
</comment>
<dbReference type="GO" id="GO:0005634">
    <property type="term" value="C:nucleus"/>
    <property type="evidence" value="ECO:0007669"/>
    <property type="project" value="UniProtKB-SubCell"/>
</dbReference>
<comment type="subcellular location">
    <subcellularLocation>
        <location evidence="1">Nucleus</location>
    </subcellularLocation>
</comment>
<dbReference type="AlphaFoldDB" id="A0A8K0ESC3"/>
<name>A0A8K0ESC3_BRALA</name>
<dbReference type="InterPro" id="IPR044882">
    <property type="entry name" value="I2BP1/2_C3HC4-RING_sf"/>
</dbReference>
<dbReference type="FunFam" id="1.10.10.1580:FF:000001">
    <property type="entry name" value="interferon regulatory factor 2-binding protein 2"/>
    <property type="match status" value="1"/>
</dbReference>
<evidence type="ECO:0000256" key="1">
    <source>
        <dbReference type="ARBA" id="ARBA00004123"/>
    </source>
</evidence>
<dbReference type="InterPro" id="IPR058682">
    <property type="entry name" value="IRF-2BP1/2-like_M"/>
</dbReference>
<dbReference type="PANTHER" id="PTHR10816">
    <property type="entry name" value="MYELIN TRANSCRIPTION FACTOR 1-RELATED"/>
    <property type="match status" value="1"/>
</dbReference>
<dbReference type="Gene3D" id="1.10.10.1580">
    <property type="entry name" value="Interferon regulatory factor 2-binding protein"/>
    <property type="match status" value="1"/>
</dbReference>
<evidence type="ECO:0000256" key="4">
    <source>
        <dbReference type="SAM" id="MobiDB-lite"/>
    </source>
</evidence>
<evidence type="ECO:0000259" key="5">
    <source>
        <dbReference type="Pfam" id="PF11261"/>
    </source>
</evidence>
<dbReference type="GO" id="GO:0003714">
    <property type="term" value="F:transcription corepressor activity"/>
    <property type="evidence" value="ECO:0007669"/>
    <property type="project" value="TreeGrafter"/>
</dbReference>
<feature type="region of interest" description="Disordered" evidence="4">
    <location>
        <begin position="486"/>
        <end position="555"/>
    </location>
</feature>
<evidence type="ECO:0000256" key="2">
    <source>
        <dbReference type="ARBA" id="ARBA00010802"/>
    </source>
</evidence>
<evidence type="ECO:0000259" key="6">
    <source>
        <dbReference type="Pfam" id="PF25454"/>
    </source>
</evidence>
<feature type="compositionally biased region" description="Polar residues" evidence="4">
    <location>
        <begin position="486"/>
        <end position="498"/>
    </location>
</feature>
<dbReference type="Pfam" id="PF25457">
    <property type="entry name" value="IRF-2BP1_2_M"/>
    <property type="match status" value="1"/>
</dbReference>
<dbReference type="InterPro" id="IPR057414">
    <property type="entry name" value="Zf-C3HC4_IRF-2BP1_2"/>
</dbReference>
<gene>
    <name evidence="8" type="primary">IRF2BPL</name>
    <name evidence="8" type="ORF">BLAG_LOCUS16992</name>
</gene>
<dbReference type="PANTHER" id="PTHR10816:SF19">
    <property type="entry name" value="PROTEIN INTERACTING WITH TTK69 AND SIN3A, ISOFORM D"/>
    <property type="match status" value="1"/>
</dbReference>
<feature type="compositionally biased region" description="Pro residues" evidence="4">
    <location>
        <begin position="186"/>
        <end position="199"/>
    </location>
</feature>
<evidence type="ECO:0000313" key="8">
    <source>
        <dbReference type="EMBL" id="CAH1261626.1"/>
    </source>
</evidence>
<evidence type="ECO:0000259" key="7">
    <source>
        <dbReference type="Pfam" id="PF25457"/>
    </source>
</evidence>
<dbReference type="GO" id="GO:0006357">
    <property type="term" value="P:regulation of transcription by RNA polymerase II"/>
    <property type="evidence" value="ECO:0007669"/>
    <property type="project" value="TreeGrafter"/>
</dbReference>
<feature type="compositionally biased region" description="Basic and acidic residues" evidence="4">
    <location>
        <begin position="238"/>
        <end position="248"/>
    </location>
</feature>
<feature type="domain" description="IRF-2BP1/2-like middle" evidence="7">
    <location>
        <begin position="216"/>
        <end position="376"/>
    </location>
</feature>
<dbReference type="InterPro" id="IPR022750">
    <property type="entry name" value="IRF-2BP1_2-like_Znf"/>
</dbReference>
<feature type="compositionally biased region" description="Basic and acidic residues" evidence="4">
    <location>
        <begin position="525"/>
        <end position="539"/>
    </location>
</feature>
<dbReference type="Proteomes" id="UP000838412">
    <property type="component" value="Chromosome 4"/>
</dbReference>
<dbReference type="Pfam" id="PF11261">
    <property type="entry name" value="IRF-2BP1_2"/>
    <property type="match status" value="1"/>
</dbReference>
<dbReference type="OrthoDB" id="10065080at2759"/>
<feature type="domain" description="Interferon regulatory factor 2-binding protein 1/2-like C3HC4 zinc finger" evidence="6">
    <location>
        <begin position="559"/>
        <end position="630"/>
    </location>
</feature>